<dbReference type="eggNOG" id="COG1723">
    <property type="taxonomic scope" value="Bacteria"/>
</dbReference>
<keyword evidence="2" id="KW-1185">Reference proteome</keyword>
<dbReference type="OrthoDB" id="529323at2"/>
<proteinExistence type="predicted"/>
<dbReference type="AlphaFoldDB" id="F3L5B9"/>
<dbReference type="Proteomes" id="UP000005615">
    <property type="component" value="Unassembled WGS sequence"/>
</dbReference>
<gene>
    <name evidence="1" type="ORF">IMCC3088_50</name>
</gene>
<dbReference type="PANTHER" id="PTHR16255:SF1">
    <property type="entry name" value="REQUIRED FOR MEIOTIC NUCLEAR DIVISION PROTEIN 1 HOMOLOG"/>
    <property type="match status" value="1"/>
</dbReference>
<dbReference type="RefSeq" id="WP_009577044.1">
    <property type="nucleotide sequence ID" value="NZ_AEIG01000103.1"/>
</dbReference>
<dbReference type="Pfam" id="PF02582">
    <property type="entry name" value="DUF155"/>
    <property type="match status" value="1"/>
</dbReference>
<dbReference type="PANTHER" id="PTHR16255">
    <property type="entry name" value="REQUIRED FOR MEIOTIC NUCLEAR DIVISION PROTEIN 1 HOMOLOG"/>
    <property type="match status" value="1"/>
</dbReference>
<organism evidence="1 2">
    <name type="scientific">Aequoribacter fuscus</name>
    <dbReference type="NCBI Taxonomy" id="2518989"/>
    <lineage>
        <taxon>Bacteria</taxon>
        <taxon>Pseudomonadati</taxon>
        <taxon>Pseudomonadota</taxon>
        <taxon>Gammaproteobacteria</taxon>
        <taxon>Cellvibrionales</taxon>
        <taxon>Halieaceae</taxon>
        <taxon>Aequoribacter</taxon>
    </lineage>
</organism>
<sequence>MTKRGITVTVLGQDLDTKQINELVVEQMGAVRYRDAYGIKTLSGESWLFDYGILVSWGTPEDERQQLLAQLEEIISDGAVSIPMEQYAWAVDEAQGFAVAHDVLTLPSDDTHVKLALSHAFAQSAKVMYFEDIALKVIDSTAKIPHQLAATGKIPLSRVEVSKTRGHLLTTINDINLHFGLLDTPEFFWDYPELESLYLRLSKYLDLQQRIEILGKKLATLQNMLDMLAEEQHHKHAAFLEWIIIILIAVDIAIYFF</sequence>
<evidence type="ECO:0000313" key="2">
    <source>
        <dbReference type="Proteomes" id="UP000005615"/>
    </source>
</evidence>
<protein>
    <submittedName>
        <fullName evidence="1">Uncharacterized protein</fullName>
    </submittedName>
</protein>
<dbReference type="EMBL" id="AEIG01000103">
    <property type="protein sequence ID" value="EGG28480.1"/>
    <property type="molecule type" value="Genomic_DNA"/>
</dbReference>
<evidence type="ECO:0000313" key="1">
    <source>
        <dbReference type="EMBL" id="EGG28480.1"/>
    </source>
</evidence>
<accession>F3L5B9</accession>
<name>F3L5B9_9GAMM</name>
<comment type="caution">
    <text evidence="1">The sequence shown here is derived from an EMBL/GenBank/DDBJ whole genome shotgun (WGS) entry which is preliminary data.</text>
</comment>
<dbReference type="STRING" id="2518989.IMCC3088_50"/>
<reference evidence="1 2" key="1">
    <citation type="journal article" date="2011" name="J. Bacteriol.">
        <title>Genome sequence of strain IMCC3088, a proteorhodopsin-containing marine bacterium belonging to the OM60/NOR5 clade.</title>
        <authorList>
            <person name="Jang Y."/>
            <person name="Oh H.M."/>
            <person name="Kang I."/>
            <person name="Lee K."/>
            <person name="Yang S.J."/>
            <person name="Cho J.C."/>
        </authorList>
    </citation>
    <scope>NUCLEOTIDE SEQUENCE [LARGE SCALE GENOMIC DNA]</scope>
    <source>
        <strain evidence="1 2">IMCC3088</strain>
    </source>
</reference>
<dbReference type="InterPro" id="IPR003734">
    <property type="entry name" value="DUF155"/>
</dbReference>
<dbReference type="InterPro" id="IPR051624">
    <property type="entry name" value="RMD1/Sad1-interacting"/>
</dbReference>